<name>A0AA36A3L7_LACSI</name>
<reference evidence="3" key="1">
    <citation type="submission" date="2023-04" db="EMBL/GenBank/DDBJ databases">
        <authorList>
            <person name="Vijverberg K."/>
            <person name="Xiong W."/>
            <person name="Schranz E."/>
        </authorList>
    </citation>
    <scope>NUCLEOTIDE SEQUENCE</scope>
</reference>
<dbReference type="InterPro" id="IPR036249">
    <property type="entry name" value="Thioredoxin-like_sf"/>
</dbReference>
<feature type="domain" description="Thioredoxin" evidence="2">
    <location>
        <begin position="9"/>
        <end position="134"/>
    </location>
</feature>
<proteinExistence type="predicted"/>
<dbReference type="Proteomes" id="UP001177003">
    <property type="component" value="Chromosome 9"/>
</dbReference>
<evidence type="ECO:0000256" key="1">
    <source>
        <dbReference type="SAM" id="SignalP"/>
    </source>
</evidence>
<dbReference type="Gene3D" id="3.40.30.10">
    <property type="entry name" value="Glutaredoxin"/>
    <property type="match status" value="1"/>
</dbReference>
<protein>
    <recommendedName>
        <fullName evidence="2">Thioredoxin domain-containing protein</fullName>
    </recommendedName>
</protein>
<feature type="chain" id="PRO_5041423152" description="Thioredoxin domain-containing protein" evidence="1">
    <location>
        <begin position="28"/>
        <end position="165"/>
    </location>
</feature>
<evidence type="ECO:0000313" key="4">
    <source>
        <dbReference type="Proteomes" id="UP001177003"/>
    </source>
</evidence>
<dbReference type="EMBL" id="OX465085">
    <property type="protein sequence ID" value="CAI9303989.1"/>
    <property type="molecule type" value="Genomic_DNA"/>
</dbReference>
<dbReference type="PROSITE" id="PS51352">
    <property type="entry name" value="THIOREDOXIN_2"/>
    <property type="match status" value="1"/>
</dbReference>
<dbReference type="Pfam" id="PF00085">
    <property type="entry name" value="Thioredoxin"/>
    <property type="match status" value="1"/>
</dbReference>
<dbReference type="AlphaFoldDB" id="A0AA36A3L7"/>
<sequence>MNPSGNMLILISFFFLSFTSNLNRVDAEPLTQSNFDEKVMKSKDIWFIMFGVPKCGAVKALKPEWEKVSKKLEGKVKFGEVDCQENYDLYVNYKIQGFPTIIVFAEDKGKGAFIYTGERTAKGIEEAALLKLEGVKDEFHQPRSEESKDTQSLLFTFKELSIKHH</sequence>
<feature type="signal peptide" evidence="1">
    <location>
        <begin position="1"/>
        <end position="27"/>
    </location>
</feature>
<gene>
    <name evidence="3" type="ORF">LSALG_LOCUS42399</name>
</gene>
<keyword evidence="1" id="KW-0732">Signal</keyword>
<dbReference type="SUPFAM" id="SSF52833">
    <property type="entry name" value="Thioredoxin-like"/>
    <property type="match status" value="1"/>
</dbReference>
<dbReference type="PANTHER" id="PTHR45815:SF3">
    <property type="entry name" value="PROTEIN DISULFIDE-ISOMERASE A6"/>
    <property type="match status" value="1"/>
</dbReference>
<dbReference type="InterPro" id="IPR013766">
    <property type="entry name" value="Thioredoxin_domain"/>
</dbReference>
<dbReference type="PANTHER" id="PTHR45815">
    <property type="entry name" value="PROTEIN DISULFIDE-ISOMERASE A6"/>
    <property type="match status" value="1"/>
</dbReference>
<accession>A0AA36A3L7</accession>
<dbReference type="GO" id="GO:0005788">
    <property type="term" value="C:endoplasmic reticulum lumen"/>
    <property type="evidence" value="ECO:0007669"/>
    <property type="project" value="TreeGrafter"/>
</dbReference>
<dbReference type="GO" id="GO:0034976">
    <property type="term" value="P:response to endoplasmic reticulum stress"/>
    <property type="evidence" value="ECO:0007669"/>
    <property type="project" value="TreeGrafter"/>
</dbReference>
<dbReference type="GO" id="GO:0015035">
    <property type="term" value="F:protein-disulfide reductase activity"/>
    <property type="evidence" value="ECO:0007669"/>
    <property type="project" value="TreeGrafter"/>
</dbReference>
<organism evidence="3 4">
    <name type="scientific">Lactuca saligna</name>
    <name type="common">Willowleaf lettuce</name>
    <dbReference type="NCBI Taxonomy" id="75948"/>
    <lineage>
        <taxon>Eukaryota</taxon>
        <taxon>Viridiplantae</taxon>
        <taxon>Streptophyta</taxon>
        <taxon>Embryophyta</taxon>
        <taxon>Tracheophyta</taxon>
        <taxon>Spermatophyta</taxon>
        <taxon>Magnoliopsida</taxon>
        <taxon>eudicotyledons</taxon>
        <taxon>Gunneridae</taxon>
        <taxon>Pentapetalae</taxon>
        <taxon>asterids</taxon>
        <taxon>campanulids</taxon>
        <taxon>Asterales</taxon>
        <taxon>Asteraceae</taxon>
        <taxon>Cichorioideae</taxon>
        <taxon>Cichorieae</taxon>
        <taxon>Lactucinae</taxon>
        <taxon>Lactuca</taxon>
    </lineage>
</organism>
<evidence type="ECO:0000313" key="3">
    <source>
        <dbReference type="EMBL" id="CAI9303989.1"/>
    </source>
</evidence>
<keyword evidence="4" id="KW-1185">Reference proteome</keyword>
<evidence type="ECO:0000259" key="2">
    <source>
        <dbReference type="PROSITE" id="PS51352"/>
    </source>
</evidence>